<dbReference type="Proteomes" id="UP000249169">
    <property type="component" value="Unassembled WGS sequence"/>
</dbReference>
<name>A0A328C655_9DELT</name>
<sequence>MGVSVLLLLLVAGGQVSAQEPGDAGERALSACDRFMESYARSAARKLDRAMSTGDYGLRPLDELDGVLRLASERPGQGAPLELEVFKEASGRVVGLVDRRRQWTQTYVVAMSRTGPIVVSHRWQERRLREAGQPCAPFASALEWPGVSASRVDVEPFKYWGLRVVWRIPRADEAASGRALEEVLTQVARRYERGASEAGEPGVEQRDVTQD</sequence>
<keyword evidence="3" id="KW-1185">Reference proteome</keyword>
<accession>A0A328C655</accession>
<dbReference type="EMBL" id="QHKO01000004">
    <property type="protein sequence ID" value="RAL22302.1"/>
    <property type="molecule type" value="Genomic_DNA"/>
</dbReference>
<protein>
    <recommendedName>
        <fullName evidence="4">Methanolan biosynthesis EpsI domain-containing protein</fullName>
    </recommendedName>
</protein>
<feature type="chain" id="PRO_5016415528" description="Methanolan biosynthesis EpsI domain-containing protein" evidence="1">
    <location>
        <begin position="19"/>
        <end position="211"/>
    </location>
</feature>
<evidence type="ECO:0000313" key="3">
    <source>
        <dbReference type="Proteomes" id="UP000249169"/>
    </source>
</evidence>
<proteinExistence type="predicted"/>
<reference evidence="2 3" key="1">
    <citation type="submission" date="2018-05" db="EMBL/GenBank/DDBJ databases">
        <title>Lujinxingia marina gen. nov. sp. nov., a new facultative anaerobic member of the class Deltaproteobacteria, and proposal of Lujinxingaceae fam. nov.</title>
        <authorList>
            <person name="Li C.-M."/>
        </authorList>
    </citation>
    <scope>NUCLEOTIDE SEQUENCE [LARGE SCALE GENOMIC DNA]</scope>
    <source>
        <strain evidence="2 3">B210</strain>
    </source>
</reference>
<evidence type="ECO:0000256" key="1">
    <source>
        <dbReference type="SAM" id="SignalP"/>
    </source>
</evidence>
<organism evidence="2 3">
    <name type="scientific">Lujinxingia litoralis</name>
    <dbReference type="NCBI Taxonomy" id="2211119"/>
    <lineage>
        <taxon>Bacteria</taxon>
        <taxon>Deltaproteobacteria</taxon>
        <taxon>Bradymonadales</taxon>
        <taxon>Lujinxingiaceae</taxon>
        <taxon>Lujinxingia</taxon>
    </lineage>
</organism>
<dbReference type="AlphaFoldDB" id="A0A328C655"/>
<evidence type="ECO:0008006" key="4">
    <source>
        <dbReference type="Google" id="ProtNLM"/>
    </source>
</evidence>
<evidence type="ECO:0000313" key="2">
    <source>
        <dbReference type="EMBL" id="RAL22302.1"/>
    </source>
</evidence>
<feature type="signal peptide" evidence="1">
    <location>
        <begin position="1"/>
        <end position="18"/>
    </location>
</feature>
<comment type="caution">
    <text evidence="2">The sequence shown here is derived from an EMBL/GenBank/DDBJ whole genome shotgun (WGS) entry which is preliminary data.</text>
</comment>
<gene>
    <name evidence="2" type="ORF">DL240_10645</name>
</gene>
<keyword evidence="1" id="KW-0732">Signal</keyword>